<feature type="transmembrane region" description="Helical" evidence="7">
    <location>
        <begin position="87"/>
        <end position="108"/>
    </location>
</feature>
<feature type="transmembrane region" description="Helical" evidence="7">
    <location>
        <begin position="147"/>
        <end position="169"/>
    </location>
</feature>
<dbReference type="RefSeq" id="WP_058598746.1">
    <property type="nucleotide sequence ID" value="NZ_LDPZ01000034.1"/>
</dbReference>
<dbReference type="Pfam" id="PF00528">
    <property type="entry name" value="BPD_transp_1"/>
    <property type="match status" value="1"/>
</dbReference>
<dbReference type="EMBL" id="LDPZ01000034">
    <property type="protein sequence ID" value="KTQ91223.1"/>
    <property type="molecule type" value="Genomic_DNA"/>
</dbReference>
<keyword evidence="5 7" id="KW-1133">Transmembrane helix</keyword>
<feature type="domain" description="ABC transmembrane type-1" evidence="8">
    <location>
        <begin position="83"/>
        <end position="276"/>
    </location>
</feature>
<dbReference type="InterPro" id="IPR000515">
    <property type="entry name" value="MetI-like"/>
</dbReference>
<evidence type="ECO:0000256" key="5">
    <source>
        <dbReference type="ARBA" id="ARBA00022989"/>
    </source>
</evidence>
<evidence type="ECO:0000259" key="8">
    <source>
        <dbReference type="PROSITE" id="PS50928"/>
    </source>
</evidence>
<dbReference type="PATRIC" id="fig|401562.3.peg.2856"/>
<dbReference type="AlphaFoldDB" id="A0A175R6N3"/>
<feature type="transmembrane region" description="Helical" evidence="7">
    <location>
        <begin position="255"/>
        <end position="276"/>
    </location>
</feature>
<dbReference type="OrthoDB" id="7942317at2"/>
<comment type="subcellular location">
    <subcellularLocation>
        <location evidence="1 7">Cell membrane</location>
        <topology evidence="1 7">Multi-pass membrane protein</topology>
    </subcellularLocation>
</comment>
<evidence type="ECO:0000256" key="6">
    <source>
        <dbReference type="ARBA" id="ARBA00023136"/>
    </source>
</evidence>
<dbReference type="PROSITE" id="PS50928">
    <property type="entry name" value="ABC_TM1"/>
    <property type="match status" value="1"/>
</dbReference>
<dbReference type="InterPro" id="IPR035906">
    <property type="entry name" value="MetI-like_sf"/>
</dbReference>
<dbReference type="STRING" id="401562.NS365_02745"/>
<evidence type="ECO:0000256" key="7">
    <source>
        <dbReference type="RuleBase" id="RU363032"/>
    </source>
</evidence>
<evidence type="ECO:0000313" key="9">
    <source>
        <dbReference type="EMBL" id="KTQ91223.1"/>
    </source>
</evidence>
<dbReference type="eggNOG" id="COG0395">
    <property type="taxonomic scope" value="Bacteria"/>
</dbReference>
<gene>
    <name evidence="9" type="ORF">NS226_15725</name>
    <name evidence="10" type="ORF">NS365_02745</name>
</gene>
<dbReference type="Proteomes" id="UP000078272">
    <property type="component" value="Unassembled WGS sequence"/>
</dbReference>
<feature type="transmembrane region" description="Helical" evidence="7">
    <location>
        <begin position="12"/>
        <end position="30"/>
    </location>
</feature>
<dbReference type="PANTHER" id="PTHR43744:SF12">
    <property type="entry name" value="ABC TRANSPORTER PERMEASE PROTEIN MG189-RELATED"/>
    <property type="match status" value="1"/>
</dbReference>
<dbReference type="Proteomes" id="UP000078529">
    <property type="component" value="Unassembled WGS sequence"/>
</dbReference>
<protein>
    <submittedName>
        <fullName evidence="9">Sugar ABC transporter permease</fullName>
    </submittedName>
</protein>
<accession>A0A175R6N3</accession>
<dbReference type="SUPFAM" id="SSF161098">
    <property type="entry name" value="MetI-like"/>
    <property type="match status" value="1"/>
</dbReference>
<evidence type="ECO:0000256" key="3">
    <source>
        <dbReference type="ARBA" id="ARBA00022475"/>
    </source>
</evidence>
<feature type="transmembrane region" description="Helical" evidence="7">
    <location>
        <begin position="120"/>
        <end position="141"/>
    </location>
</feature>
<evidence type="ECO:0000313" key="11">
    <source>
        <dbReference type="Proteomes" id="UP000078272"/>
    </source>
</evidence>
<evidence type="ECO:0000313" key="10">
    <source>
        <dbReference type="EMBL" id="KTR07869.1"/>
    </source>
</evidence>
<name>A0A175R6N3_9HYPH</name>
<dbReference type="GO" id="GO:0005886">
    <property type="term" value="C:plasma membrane"/>
    <property type="evidence" value="ECO:0007669"/>
    <property type="project" value="UniProtKB-SubCell"/>
</dbReference>
<evidence type="ECO:0000256" key="2">
    <source>
        <dbReference type="ARBA" id="ARBA00022448"/>
    </source>
</evidence>
<dbReference type="CDD" id="cd06261">
    <property type="entry name" value="TM_PBP2"/>
    <property type="match status" value="1"/>
</dbReference>
<sequence>MRKLTPQAALGYFVLALFVFISLLPLWMALKLALTNPADVYTSADSLLPGRFTFGNFLRVMGLPSDIELAAFRASPIDFTLALRNSLIYTALTVSGQIFFSAMAGYAFARMRFPGRDALFFAFLAATMIPSMVLFIPNFILVKQLGLLNTFAGLAAPTILMTPFAVFFLRQFFLSAPKELDEAARLEGASQFQIFWRIALPIQKGPIATLAILLSVNSWNEFFWPFLVGRDPSVRVMAVALSDFMSQTGQGNPDWSGLMAAIALSILPIIALLVVFGRQIVESLQTSGMK</sequence>
<keyword evidence="12" id="KW-1185">Reference proteome</keyword>
<evidence type="ECO:0000256" key="4">
    <source>
        <dbReference type="ARBA" id="ARBA00022692"/>
    </source>
</evidence>
<dbReference type="PANTHER" id="PTHR43744">
    <property type="entry name" value="ABC TRANSPORTER PERMEASE PROTEIN MG189-RELATED-RELATED"/>
    <property type="match status" value="1"/>
</dbReference>
<comment type="similarity">
    <text evidence="7">Belongs to the binding-protein-dependent transport system permease family.</text>
</comment>
<evidence type="ECO:0000313" key="12">
    <source>
        <dbReference type="Proteomes" id="UP000078529"/>
    </source>
</evidence>
<keyword evidence="4 7" id="KW-0812">Transmembrane</keyword>
<keyword evidence="2 7" id="KW-0813">Transport</keyword>
<keyword evidence="6 7" id="KW-0472">Membrane</keyword>
<keyword evidence="3" id="KW-1003">Cell membrane</keyword>
<dbReference type="Gene3D" id="1.10.3720.10">
    <property type="entry name" value="MetI-like"/>
    <property type="match status" value="1"/>
</dbReference>
<comment type="caution">
    <text evidence="9">The sequence shown here is derived from an EMBL/GenBank/DDBJ whole genome shotgun (WGS) entry which is preliminary data.</text>
</comment>
<dbReference type="EMBL" id="LDQA01000008">
    <property type="protein sequence ID" value="KTR07869.1"/>
    <property type="molecule type" value="Genomic_DNA"/>
</dbReference>
<evidence type="ECO:0000256" key="1">
    <source>
        <dbReference type="ARBA" id="ARBA00004651"/>
    </source>
</evidence>
<reference evidence="11 12" key="1">
    <citation type="journal article" date="2016" name="Front. Microbiol.">
        <title>Genomic Resource of Rice Seed Associated Bacteria.</title>
        <authorList>
            <person name="Midha S."/>
            <person name="Bansal K."/>
            <person name="Sharma S."/>
            <person name="Kumar N."/>
            <person name="Patil P.P."/>
            <person name="Chaudhry V."/>
            <person name="Patil P.B."/>
        </authorList>
    </citation>
    <scope>NUCLEOTIDE SEQUENCE [LARGE SCALE GENOMIC DNA]</scope>
    <source>
        <strain evidence="9 11">NS226</strain>
        <strain evidence="10 12">NS365</strain>
    </source>
</reference>
<proteinExistence type="inferred from homology"/>
<dbReference type="GO" id="GO:0055085">
    <property type="term" value="P:transmembrane transport"/>
    <property type="evidence" value="ECO:0007669"/>
    <property type="project" value="InterPro"/>
</dbReference>
<organism evidence="9 11">
    <name type="scientific">Aureimonas ureilytica</name>
    <dbReference type="NCBI Taxonomy" id="401562"/>
    <lineage>
        <taxon>Bacteria</taxon>
        <taxon>Pseudomonadati</taxon>
        <taxon>Pseudomonadota</taxon>
        <taxon>Alphaproteobacteria</taxon>
        <taxon>Hyphomicrobiales</taxon>
        <taxon>Aurantimonadaceae</taxon>
        <taxon>Aureimonas</taxon>
    </lineage>
</organism>